<keyword evidence="2" id="KW-1185">Reference proteome</keyword>
<protein>
    <submittedName>
        <fullName evidence="1">Uncharacterized protein</fullName>
    </submittedName>
</protein>
<reference evidence="1 2" key="1">
    <citation type="submission" date="2024-12" db="EMBL/GenBank/DDBJ databases">
        <title>The unique morphological basis and parallel evolutionary history of personate flowers in Penstemon.</title>
        <authorList>
            <person name="Depatie T.H."/>
            <person name="Wessinger C.A."/>
        </authorList>
    </citation>
    <scope>NUCLEOTIDE SEQUENCE [LARGE SCALE GENOMIC DNA]</scope>
    <source>
        <strain evidence="1">WTNN_2</strain>
        <tissue evidence="1">Leaf</tissue>
    </source>
</reference>
<comment type="caution">
    <text evidence="1">The sequence shown here is derived from an EMBL/GenBank/DDBJ whole genome shotgun (WGS) entry which is preliminary data.</text>
</comment>
<sequence>MKPIYGIHIINMTPLQNILFEEAKTASSDEREKSLDQIIRKNGWWISSKWAFLNERPVIGPDGTGRNLLYIESWEITIRRI</sequence>
<accession>A0ABD3U8D6</accession>
<gene>
    <name evidence="1" type="ORF">ACJIZ3_002653</name>
</gene>
<dbReference type="AlphaFoldDB" id="A0ABD3U8D6"/>
<name>A0ABD3U8D6_9LAMI</name>
<evidence type="ECO:0000313" key="2">
    <source>
        <dbReference type="Proteomes" id="UP001634393"/>
    </source>
</evidence>
<organism evidence="1 2">
    <name type="scientific">Penstemon smallii</name>
    <dbReference type="NCBI Taxonomy" id="265156"/>
    <lineage>
        <taxon>Eukaryota</taxon>
        <taxon>Viridiplantae</taxon>
        <taxon>Streptophyta</taxon>
        <taxon>Embryophyta</taxon>
        <taxon>Tracheophyta</taxon>
        <taxon>Spermatophyta</taxon>
        <taxon>Magnoliopsida</taxon>
        <taxon>eudicotyledons</taxon>
        <taxon>Gunneridae</taxon>
        <taxon>Pentapetalae</taxon>
        <taxon>asterids</taxon>
        <taxon>lamiids</taxon>
        <taxon>Lamiales</taxon>
        <taxon>Plantaginaceae</taxon>
        <taxon>Cheloneae</taxon>
        <taxon>Penstemon</taxon>
    </lineage>
</organism>
<dbReference type="Proteomes" id="UP001634393">
    <property type="component" value="Unassembled WGS sequence"/>
</dbReference>
<evidence type="ECO:0000313" key="1">
    <source>
        <dbReference type="EMBL" id="KAL3845250.1"/>
    </source>
</evidence>
<dbReference type="EMBL" id="JBJXBP010000002">
    <property type="protein sequence ID" value="KAL3845250.1"/>
    <property type="molecule type" value="Genomic_DNA"/>
</dbReference>
<proteinExistence type="predicted"/>